<evidence type="ECO:0000313" key="2">
    <source>
        <dbReference type="Proteomes" id="UP001218188"/>
    </source>
</evidence>
<accession>A0AAD6WRE7</accession>
<gene>
    <name evidence="1" type="ORF">C8F04DRAFT_1272812</name>
</gene>
<organism evidence="1 2">
    <name type="scientific">Mycena alexandri</name>
    <dbReference type="NCBI Taxonomy" id="1745969"/>
    <lineage>
        <taxon>Eukaryota</taxon>
        <taxon>Fungi</taxon>
        <taxon>Dikarya</taxon>
        <taxon>Basidiomycota</taxon>
        <taxon>Agaricomycotina</taxon>
        <taxon>Agaricomycetes</taxon>
        <taxon>Agaricomycetidae</taxon>
        <taxon>Agaricales</taxon>
        <taxon>Marasmiineae</taxon>
        <taxon>Mycenaceae</taxon>
        <taxon>Mycena</taxon>
    </lineage>
</organism>
<protein>
    <submittedName>
        <fullName evidence="1">Uncharacterized protein</fullName>
    </submittedName>
</protein>
<sequence>MAKPFVRLTSPFAVMEPPPPPIVQLLIQTDLNAPTSTGVLIHEDLKDLALRAKKTVVKTTVHNLADAMLDMTKCITDQDAQLVQEVYQQAAQMHPILREYQGNWATNCILQAHLKSTSQAAKKVAEAEEAEQLVAAANEVATKRRTRHSVN</sequence>
<name>A0AAD6WRE7_9AGAR</name>
<reference evidence="1" key="1">
    <citation type="submission" date="2023-03" db="EMBL/GenBank/DDBJ databases">
        <title>Massive genome expansion in bonnet fungi (Mycena s.s.) driven by repeated elements and novel gene families across ecological guilds.</title>
        <authorList>
            <consortium name="Lawrence Berkeley National Laboratory"/>
            <person name="Harder C.B."/>
            <person name="Miyauchi S."/>
            <person name="Viragh M."/>
            <person name="Kuo A."/>
            <person name="Thoen E."/>
            <person name="Andreopoulos B."/>
            <person name="Lu D."/>
            <person name="Skrede I."/>
            <person name="Drula E."/>
            <person name="Henrissat B."/>
            <person name="Morin E."/>
            <person name="Kohler A."/>
            <person name="Barry K."/>
            <person name="LaButti K."/>
            <person name="Morin E."/>
            <person name="Salamov A."/>
            <person name="Lipzen A."/>
            <person name="Mereny Z."/>
            <person name="Hegedus B."/>
            <person name="Baldrian P."/>
            <person name="Stursova M."/>
            <person name="Weitz H."/>
            <person name="Taylor A."/>
            <person name="Grigoriev I.V."/>
            <person name="Nagy L.G."/>
            <person name="Martin F."/>
            <person name="Kauserud H."/>
        </authorList>
    </citation>
    <scope>NUCLEOTIDE SEQUENCE</scope>
    <source>
        <strain evidence="1">CBHHK200</strain>
    </source>
</reference>
<dbReference type="AlphaFoldDB" id="A0AAD6WRE7"/>
<keyword evidence="2" id="KW-1185">Reference proteome</keyword>
<evidence type="ECO:0000313" key="1">
    <source>
        <dbReference type="EMBL" id="KAJ7022265.1"/>
    </source>
</evidence>
<dbReference type="Proteomes" id="UP001218188">
    <property type="component" value="Unassembled WGS sequence"/>
</dbReference>
<dbReference type="EMBL" id="JARJCM010000213">
    <property type="protein sequence ID" value="KAJ7022265.1"/>
    <property type="molecule type" value="Genomic_DNA"/>
</dbReference>
<comment type="caution">
    <text evidence="1">The sequence shown here is derived from an EMBL/GenBank/DDBJ whole genome shotgun (WGS) entry which is preliminary data.</text>
</comment>
<proteinExistence type="predicted"/>